<reference evidence="1" key="1">
    <citation type="journal article" date="2015" name="Nature">
        <title>Complex archaea that bridge the gap between prokaryotes and eukaryotes.</title>
        <authorList>
            <person name="Spang A."/>
            <person name="Saw J.H."/>
            <person name="Jorgensen S.L."/>
            <person name="Zaremba-Niedzwiedzka K."/>
            <person name="Martijn J."/>
            <person name="Lind A.E."/>
            <person name="van Eijk R."/>
            <person name="Schleper C."/>
            <person name="Guy L."/>
            <person name="Ettema T.J."/>
        </authorList>
    </citation>
    <scope>NUCLEOTIDE SEQUENCE</scope>
</reference>
<evidence type="ECO:0000313" key="1">
    <source>
        <dbReference type="EMBL" id="KKK60534.1"/>
    </source>
</evidence>
<dbReference type="EMBL" id="LAZR01062921">
    <property type="protein sequence ID" value="KKK60534.1"/>
    <property type="molecule type" value="Genomic_DNA"/>
</dbReference>
<sequence length="71" mass="8366">MAEQHQIDDAKQFLQKMQKLSVLEQKGYVQEINNAFRLFWRSRPTIEEFSKYIGGLLITPEILFIMVKGGY</sequence>
<comment type="caution">
    <text evidence="1">The sequence shown here is derived from an EMBL/GenBank/DDBJ whole genome shotgun (WGS) entry which is preliminary data.</text>
</comment>
<gene>
    <name evidence="1" type="ORF">LCGC14_3023400</name>
</gene>
<proteinExistence type="predicted"/>
<name>A0A0F8Z289_9ZZZZ</name>
<organism evidence="1">
    <name type="scientific">marine sediment metagenome</name>
    <dbReference type="NCBI Taxonomy" id="412755"/>
    <lineage>
        <taxon>unclassified sequences</taxon>
        <taxon>metagenomes</taxon>
        <taxon>ecological metagenomes</taxon>
    </lineage>
</organism>
<protein>
    <submittedName>
        <fullName evidence="1">Uncharacterized protein</fullName>
    </submittedName>
</protein>
<accession>A0A0F8Z289</accession>
<dbReference type="AlphaFoldDB" id="A0A0F8Z289"/>